<accession>A0A914LUT8</accession>
<organism evidence="2 3">
    <name type="scientific">Meloidogyne incognita</name>
    <name type="common">Southern root-knot nematode worm</name>
    <name type="synonym">Oxyuris incognita</name>
    <dbReference type="NCBI Taxonomy" id="6306"/>
    <lineage>
        <taxon>Eukaryota</taxon>
        <taxon>Metazoa</taxon>
        <taxon>Ecdysozoa</taxon>
        <taxon>Nematoda</taxon>
        <taxon>Chromadorea</taxon>
        <taxon>Rhabditida</taxon>
        <taxon>Tylenchina</taxon>
        <taxon>Tylenchomorpha</taxon>
        <taxon>Tylenchoidea</taxon>
        <taxon>Meloidogynidae</taxon>
        <taxon>Meloidogyninae</taxon>
        <taxon>Meloidogyne</taxon>
        <taxon>Meloidogyne incognita group</taxon>
    </lineage>
</organism>
<proteinExistence type="predicted"/>
<dbReference type="Pfam" id="PF01663">
    <property type="entry name" value="Phosphodiest"/>
    <property type="match status" value="1"/>
</dbReference>
<dbReference type="InterPro" id="IPR002591">
    <property type="entry name" value="Phosphodiest/P_Trfase"/>
</dbReference>
<dbReference type="PANTHER" id="PTHR10151:SF111">
    <property type="entry name" value="CHOLINE-SPECIFIC GLYCEROPHOSPHODIESTER PHOSPHODIESTERASE"/>
    <property type="match status" value="1"/>
</dbReference>
<dbReference type="PANTHER" id="PTHR10151">
    <property type="entry name" value="ECTONUCLEOTIDE PYROPHOSPHATASE/PHOSPHODIESTERASE"/>
    <property type="match status" value="1"/>
</dbReference>
<keyword evidence="2" id="KW-1185">Reference proteome</keyword>
<dbReference type="SUPFAM" id="SSF53649">
    <property type="entry name" value="Alkaline phosphatase-like"/>
    <property type="match status" value="1"/>
</dbReference>
<dbReference type="Gene3D" id="3.40.720.10">
    <property type="entry name" value="Alkaline Phosphatase, subunit A"/>
    <property type="match status" value="1"/>
</dbReference>
<protein>
    <submittedName>
        <fullName evidence="3">Uncharacterized protein</fullName>
    </submittedName>
</protein>
<keyword evidence="1" id="KW-0472">Membrane</keyword>
<evidence type="ECO:0000313" key="2">
    <source>
        <dbReference type="Proteomes" id="UP000887563"/>
    </source>
</evidence>
<reference evidence="3" key="1">
    <citation type="submission" date="2022-11" db="UniProtKB">
        <authorList>
            <consortium name="WormBaseParasite"/>
        </authorList>
    </citation>
    <scope>IDENTIFICATION</scope>
</reference>
<sequence>MKIGTHEKFVSEKDVALQKSEKMWRFSIFLYVVFSINFCFSQKEPVGQNLILFLVDGLGANLFNNTDSRMKFGAKTLIENGVEADYLIPVFPTQSYPNWFSLATGLYVENHNFTADFMFDPNNTLFFERDLGVDDLNEKWWRANPAPFWYSVGKAGIDVHCYWFATCHMPYVDLVVQVPLSRRHSFKNDEEHDLYSYIPNIMKYIQKYQVYRKQLVLLRYDGLAKALRTHGEDSEQTVQELSNFDQQVRKIQEEMETWDLLRSTNLIVLSDHGLIKSEEQNQYYIEECIADSTKIKQIANSLAFALIWPEEEEEDTIFFELKFCDQWANLASVDYEGETKEVEPSVGVYRQHEIPERFHWKNSRFIAPIVLIAQPGYQLLTRQIPSTSVSEKFGREWKMLDGWDNENPDLQGIFMARGPAFKSGYKGGPLEIVDIYQLVLNMLGVDPCHPNNGSWERVSEFLSDELEERSYQPQNFGIRNSKPITLLLVVIEILLVCNFSFYFLPADLF</sequence>
<feature type="transmembrane region" description="Helical" evidence="1">
    <location>
        <begin position="484"/>
        <end position="504"/>
    </location>
</feature>
<evidence type="ECO:0000313" key="3">
    <source>
        <dbReference type="WBParaSite" id="Minc3s00703g16319"/>
    </source>
</evidence>
<name>A0A914LUT8_MELIC</name>
<dbReference type="InterPro" id="IPR017850">
    <property type="entry name" value="Alkaline_phosphatase_core_sf"/>
</dbReference>
<evidence type="ECO:0000256" key="1">
    <source>
        <dbReference type="SAM" id="Phobius"/>
    </source>
</evidence>
<dbReference type="AlphaFoldDB" id="A0A914LUT8"/>
<keyword evidence="1" id="KW-1133">Transmembrane helix</keyword>
<dbReference type="Proteomes" id="UP000887563">
    <property type="component" value="Unplaced"/>
</dbReference>
<keyword evidence="1" id="KW-0812">Transmembrane</keyword>
<dbReference type="WBParaSite" id="Minc3s00703g16319">
    <property type="protein sequence ID" value="Minc3s00703g16319"/>
    <property type="gene ID" value="Minc3s00703g16319"/>
</dbReference>
<dbReference type="CDD" id="cd16018">
    <property type="entry name" value="Enpp"/>
    <property type="match status" value="1"/>
</dbReference>